<dbReference type="InterPro" id="IPR036249">
    <property type="entry name" value="Thioredoxin-like_sf"/>
</dbReference>
<dbReference type="Proteomes" id="UP000885822">
    <property type="component" value="Unassembled WGS sequence"/>
</dbReference>
<dbReference type="SUPFAM" id="SSF52833">
    <property type="entry name" value="Thioredoxin-like"/>
    <property type="match status" value="1"/>
</dbReference>
<organism evidence="1">
    <name type="scientific">Thiolapillus brandeum</name>
    <dbReference type="NCBI Taxonomy" id="1076588"/>
    <lineage>
        <taxon>Bacteria</taxon>
        <taxon>Pseudomonadati</taxon>
        <taxon>Pseudomonadota</taxon>
        <taxon>Gammaproteobacteria</taxon>
        <taxon>Chromatiales</taxon>
        <taxon>Sedimenticolaceae</taxon>
        <taxon>Thiolapillus</taxon>
    </lineage>
</organism>
<dbReference type="SUPFAM" id="SSF48371">
    <property type="entry name" value="ARM repeat"/>
    <property type="match status" value="1"/>
</dbReference>
<proteinExistence type="predicted"/>
<name>A0A831NS77_9GAMM</name>
<protein>
    <submittedName>
        <fullName evidence="1">HEAT repeat domain-containing protein</fullName>
    </submittedName>
</protein>
<dbReference type="Gene3D" id="1.25.10.10">
    <property type="entry name" value="Leucine-rich Repeat Variant"/>
    <property type="match status" value="1"/>
</dbReference>
<dbReference type="InterPro" id="IPR016024">
    <property type="entry name" value="ARM-type_fold"/>
</dbReference>
<dbReference type="EMBL" id="DRCV01000151">
    <property type="protein sequence ID" value="HDK38048.1"/>
    <property type="molecule type" value="Genomic_DNA"/>
</dbReference>
<accession>A0A831NS77</accession>
<dbReference type="AlphaFoldDB" id="A0A831NS77"/>
<gene>
    <name evidence="1" type="ORF">ENG92_03425</name>
</gene>
<comment type="caution">
    <text evidence="1">The sequence shown here is derived from an EMBL/GenBank/DDBJ whole genome shotgun (WGS) entry which is preliminary data.</text>
</comment>
<evidence type="ECO:0000313" key="1">
    <source>
        <dbReference type="EMBL" id="HDK38048.1"/>
    </source>
</evidence>
<sequence length="213" mass="23437">MNKPADALLLITPSCPHCQSALRHLSDLVKKGHIGRLEVVNISIHPEIAQEVGTRSVPWIRLGQYELSGDYSLGELKTWAEKAAAGNLSAAYIRELLEQQQLDQAITYVSKHPEQLTQLLELMQEEDGSLSVKFGIGAIFEALEGSEPLKNLVPKLGTLTQSDKANIRGDAAYYLGLSHSSDAKNWLIPLLQDPQQDVREIAAESLEAMRAKT</sequence>
<dbReference type="Gene3D" id="3.40.30.10">
    <property type="entry name" value="Glutaredoxin"/>
    <property type="match status" value="1"/>
</dbReference>
<dbReference type="InterPro" id="IPR011989">
    <property type="entry name" value="ARM-like"/>
</dbReference>
<reference evidence="1" key="1">
    <citation type="journal article" date="2020" name="mSystems">
        <title>Genome- and Community-Level Interaction Insights into Carbon Utilization and Element Cycling Functions of Hydrothermarchaeota in Hydrothermal Sediment.</title>
        <authorList>
            <person name="Zhou Z."/>
            <person name="Liu Y."/>
            <person name="Xu W."/>
            <person name="Pan J."/>
            <person name="Luo Z.H."/>
            <person name="Li M."/>
        </authorList>
    </citation>
    <scope>NUCLEOTIDE SEQUENCE [LARGE SCALE GENOMIC DNA]</scope>
    <source>
        <strain evidence="1">HyVt-26</strain>
    </source>
</reference>